<proteinExistence type="predicted"/>
<feature type="region of interest" description="Disordered" evidence="6">
    <location>
        <begin position="29"/>
        <end position="68"/>
    </location>
</feature>
<feature type="compositionally biased region" description="Low complexity" evidence="6">
    <location>
        <begin position="35"/>
        <end position="60"/>
    </location>
</feature>
<keyword evidence="4" id="KW-0862">Zinc</keyword>
<dbReference type="GO" id="GO:0008270">
    <property type="term" value="F:zinc ion binding"/>
    <property type="evidence" value="ECO:0007669"/>
    <property type="project" value="UniProtKB-KW"/>
</dbReference>
<dbReference type="GO" id="GO:0000981">
    <property type="term" value="F:DNA-binding transcription factor activity, RNA polymerase II-specific"/>
    <property type="evidence" value="ECO:0007669"/>
    <property type="project" value="TreeGrafter"/>
</dbReference>
<keyword evidence="9" id="KW-1185">Reference proteome</keyword>
<dbReference type="Gene3D" id="3.30.160.60">
    <property type="entry name" value="Classic Zinc Finger"/>
    <property type="match status" value="2"/>
</dbReference>
<dbReference type="Proteomes" id="UP001054837">
    <property type="component" value="Unassembled WGS sequence"/>
</dbReference>
<evidence type="ECO:0000256" key="4">
    <source>
        <dbReference type="ARBA" id="ARBA00022833"/>
    </source>
</evidence>
<feature type="domain" description="C2H2-type" evidence="7">
    <location>
        <begin position="70"/>
        <end position="97"/>
    </location>
</feature>
<name>A0AAV4VU86_9ARAC</name>
<keyword evidence="2" id="KW-0677">Repeat</keyword>
<dbReference type="InterPro" id="IPR050717">
    <property type="entry name" value="C2H2-ZF_Transcription_Reg"/>
</dbReference>
<evidence type="ECO:0000256" key="5">
    <source>
        <dbReference type="PROSITE-ProRule" id="PRU00042"/>
    </source>
</evidence>
<keyword evidence="1" id="KW-0479">Metal-binding</keyword>
<dbReference type="PANTHER" id="PTHR14196">
    <property type="entry name" value="ODD-SKIPPED - RELATED"/>
    <property type="match status" value="1"/>
</dbReference>
<feature type="domain" description="C2H2-type" evidence="7">
    <location>
        <begin position="98"/>
        <end position="125"/>
    </location>
</feature>
<dbReference type="GO" id="GO:0000977">
    <property type="term" value="F:RNA polymerase II transcription regulatory region sequence-specific DNA binding"/>
    <property type="evidence" value="ECO:0007669"/>
    <property type="project" value="TreeGrafter"/>
</dbReference>
<organism evidence="8 9">
    <name type="scientific">Caerostris darwini</name>
    <dbReference type="NCBI Taxonomy" id="1538125"/>
    <lineage>
        <taxon>Eukaryota</taxon>
        <taxon>Metazoa</taxon>
        <taxon>Ecdysozoa</taxon>
        <taxon>Arthropoda</taxon>
        <taxon>Chelicerata</taxon>
        <taxon>Arachnida</taxon>
        <taxon>Araneae</taxon>
        <taxon>Araneomorphae</taxon>
        <taxon>Entelegynae</taxon>
        <taxon>Araneoidea</taxon>
        <taxon>Araneidae</taxon>
        <taxon>Caerostris</taxon>
    </lineage>
</organism>
<evidence type="ECO:0000256" key="6">
    <source>
        <dbReference type="SAM" id="MobiDB-lite"/>
    </source>
</evidence>
<accession>A0AAV4VU86</accession>
<dbReference type="PANTHER" id="PTHR14196:SF12">
    <property type="entry name" value="ZINC FINGER PROTEIN 208-LIKE"/>
    <property type="match status" value="1"/>
</dbReference>
<evidence type="ECO:0000313" key="8">
    <source>
        <dbReference type="EMBL" id="GIY73366.1"/>
    </source>
</evidence>
<evidence type="ECO:0000256" key="1">
    <source>
        <dbReference type="ARBA" id="ARBA00022723"/>
    </source>
</evidence>
<sequence length="129" mass="14574">MRYSEINPNESSCQTLDLNIRGDSYKTDGIIGGESSSSQKFQSNTSSSSKECSGSAFSSSKKSRDHRKKHVYVDCRKEFSFLSELKIHMRVHTGERPYECKTCQKAFNQSSHLATHMIVHTGVKPFCEI</sequence>
<dbReference type="InterPro" id="IPR013087">
    <property type="entry name" value="Znf_C2H2_type"/>
</dbReference>
<reference evidence="8 9" key="1">
    <citation type="submission" date="2021-06" db="EMBL/GenBank/DDBJ databases">
        <title>Caerostris darwini draft genome.</title>
        <authorList>
            <person name="Kono N."/>
            <person name="Arakawa K."/>
        </authorList>
    </citation>
    <scope>NUCLEOTIDE SEQUENCE [LARGE SCALE GENOMIC DNA]</scope>
</reference>
<dbReference type="PROSITE" id="PS00028">
    <property type="entry name" value="ZINC_FINGER_C2H2_1"/>
    <property type="match status" value="1"/>
</dbReference>
<protein>
    <recommendedName>
        <fullName evidence="7">C2H2-type domain-containing protein</fullName>
    </recommendedName>
</protein>
<dbReference type="GO" id="GO:0005634">
    <property type="term" value="C:nucleus"/>
    <property type="evidence" value="ECO:0007669"/>
    <property type="project" value="TreeGrafter"/>
</dbReference>
<dbReference type="EMBL" id="BPLQ01013605">
    <property type="protein sequence ID" value="GIY73366.1"/>
    <property type="molecule type" value="Genomic_DNA"/>
</dbReference>
<dbReference type="PROSITE" id="PS50157">
    <property type="entry name" value="ZINC_FINGER_C2H2_2"/>
    <property type="match status" value="2"/>
</dbReference>
<keyword evidence="3 5" id="KW-0863">Zinc-finger</keyword>
<evidence type="ECO:0000313" key="9">
    <source>
        <dbReference type="Proteomes" id="UP001054837"/>
    </source>
</evidence>
<dbReference type="AlphaFoldDB" id="A0AAV4VU86"/>
<dbReference type="FunFam" id="3.30.160.60:FF:001270">
    <property type="entry name" value="zinc finger protein 583 isoform X1"/>
    <property type="match status" value="1"/>
</dbReference>
<gene>
    <name evidence="8" type="ORF">CDAR_174761</name>
</gene>
<dbReference type="SUPFAM" id="SSF57667">
    <property type="entry name" value="beta-beta-alpha zinc fingers"/>
    <property type="match status" value="1"/>
</dbReference>
<evidence type="ECO:0000256" key="3">
    <source>
        <dbReference type="ARBA" id="ARBA00022771"/>
    </source>
</evidence>
<comment type="caution">
    <text evidence="8">The sequence shown here is derived from an EMBL/GenBank/DDBJ whole genome shotgun (WGS) entry which is preliminary data.</text>
</comment>
<evidence type="ECO:0000259" key="7">
    <source>
        <dbReference type="PROSITE" id="PS50157"/>
    </source>
</evidence>
<dbReference type="SMART" id="SM00355">
    <property type="entry name" value="ZnF_C2H2"/>
    <property type="match status" value="2"/>
</dbReference>
<dbReference type="InterPro" id="IPR036236">
    <property type="entry name" value="Znf_C2H2_sf"/>
</dbReference>
<dbReference type="Pfam" id="PF00096">
    <property type="entry name" value="zf-C2H2"/>
    <property type="match status" value="2"/>
</dbReference>
<evidence type="ECO:0000256" key="2">
    <source>
        <dbReference type="ARBA" id="ARBA00022737"/>
    </source>
</evidence>